<evidence type="ECO:0000256" key="1">
    <source>
        <dbReference type="ARBA" id="ARBA00004651"/>
    </source>
</evidence>
<protein>
    <submittedName>
        <fullName evidence="8">Permease</fullName>
    </submittedName>
</protein>
<feature type="transmembrane region" description="Helical" evidence="7">
    <location>
        <begin position="79"/>
        <end position="98"/>
    </location>
</feature>
<evidence type="ECO:0000256" key="3">
    <source>
        <dbReference type="ARBA" id="ARBA00022475"/>
    </source>
</evidence>
<dbReference type="KEGG" id="cia:BEN51_10180"/>
<keyword evidence="4 7" id="KW-0812">Transmembrane</keyword>
<sequence length="183" mass="20700">MIKKLIKRYSFFLVMLLVLLIVFIWNKNLGLKSLNSIFSSIKQMISVVPPIMLLLGLIDVWLPRETMMKYMGYDSGIKGIILSILMGTIAAGPMYAAFPFTKVLLKKGVRFRNIIIFMNAWCVIKISTLMFEVGALGYKFTLARFLIDLPGVIIMGFLVEALMPKKELEKLYSVRSVECGVSS</sequence>
<dbReference type="Pfam" id="PF03773">
    <property type="entry name" value="ArsP_1"/>
    <property type="match status" value="1"/>
</dbReference>
<dbReference type="RefSeq" id="WP_119865972.1">
    <property type="nucleotide sequence ID" value="NZ_CP016786.1"/>
</dbReference>
<keyword evidence="9" id="KW-1185">Reference proteome</keyword>
<comment type="subcellular location">
    <subcellularLocation>
        <location evidence="1">Cell membrane</location>
        <topology evidence="1">Multi-pass membrane protein</topology>
    </subcellularLocation>
</comment>
<feature type="transmembrane region" description="Helical" evidence="7">
    <location>
        <begin position="37"/>
        <end position="58"/>
    </location>
</feature>
<keyword evidence="3" id="KW-1003">Cell membrane</keyword>
<evidence type="ECO:0000256" key="4">
    <source>
        <dbReference type="ARBA" id="ARBA00022692"/>
    </source>
</evidence>
<evidence type="ECO:0000256" key="6">
    <source>
        <dbReference type="ARBA" id="ARBA00023136"/>
    </source>
</evidence>
<dbReference type="InterPro" id="IPR005524">
    <property type="entry name" value="DUF318"/>
</dbReference>
<evidence type="ECO:0000256" key="2">
    <source>
        <dbReference type="ARBA" id="ARBA00006386"/>
    </source>
</evidence>
<feature type="transmembrane region" description="Helical" evidence="7">
    <location>
        <begin position="118"/>
        <end position="138"/>
    </location>
</feature>
<comment type="similarity">
    <text evidence="2">Belongs to the UPF0718 family.</text>
</comment>
<evidence type="ECO:0000256" key="5">
    <source>
        <dbReference type="ARBA" id="ARBA00022989"/>
    </source>
</evidence>
<feature type="transmembrane region" description="Helical" evidence="7">
    <location>
        <begin position="145"/>
        <end position="163"/>
    </location>
</feature>
<evidence type="ECO:0000313" key="8">
    <source>
        <dbReference type="EMBL" id="ASW43837.1"/>
    </source>
</evidence>
<dbReference type="Proteomes" id="UP000264883">
    <property type="component" value="Chromosome"/>
</dbReference>
<dbReference type="AlphaFoldDB" id="A0A343JE79"/>
<evidence type="ECO:0000313" key="9">
    <source>
        <dbReference type="Proteomes" id="UP000264883"/>
    </source>
</evidence>
<reference evidence="8 9" key="1">
    <citation type="submission" date="2016-08" db="EMBL/GenBank/DDBJ databases">
        <title>Complete Genome Sequence Of The Indigo Reducing Clostridium isatidis DSM15098.</title>
        <authorList>
            <person name="Little G.T."/>
            <person name="Minton N.P."/>
        </authorList>
    </citation>
    <scope>NUCLEOTIDE SEQUENCE [LARGE SCALE GENOMIC DNA]</scope>
    <source>
        <strain evidence="8 9">DSM 15098</strain>
    </source>
</reference>
<evidence type="ECO:0000256" key="7">
    <source>
        <dbReference type="SAM" id="Phobius"/>
    </source>
</evidence>
<keyword evidence="5 7" id="KW-1133">Transmembrane helix</keyword>
<dbReference type="EMBL" id="CP016786">
    <property type="protein sequence ID" value="ASW43837.1"/>
    <property type="molecule type" value="Genomic_DNA"/>
</dbReference>
<feature type="transmembrane region" description="Helical" evidence="7">
    <location>
        <begin position="9"/>
        <end position="25"/>
    </location>
</feature>
<accession>A0A343JE79</accession>
<proteinExistence type="inferred from homology"/>
<dbReference type="GO" id="GO:0005886">
    <property type="term" value="C:plasma membrane"/>
    <property type="evidence" value="ECO:0007669"/>
    <property type="project" value="UniProtKB-SubCell"/>
</dbReference>
<dbReference type="OrthoDB" id="9798408at2"/>
<gene>
    <name evidence="8" type="ORF">BEN51_10180</name>
</gene>
<name>A0A343JE79_9CLOT</name>
<organism evidence="8 9">
    <name type="scientific">Clostridium isatidis</name>
    <dbReference type="NCBI Taxonomy" id="182773"/>
    <lineage>
        <taxon>Bacteria</taxon>
        <taxon>Bacillati</taxon>
        <taxon>Bacillota</taxon>
        <taxon>Clostridia</taxon>
        <taxon>Eubacteriales</taxon>
        <taxon>Clostridiaceae</taxon>
        <taxon>Clostridium</taxon>
    </lineage>
</organism>
<keyword evidence="6 7" id="KW-0472">Membrane</keyword>